<evidence type="ECO:0000256" key="5">
    <source>
        <dbReference type="ARBA" id="ARBA00022989"/>
    </source>
</evidence>
<dbReference type="Pfam" id="PF19300">
    <property type="entry name" value="BPD_transp_1_N"/>
    <property type="match status" value="1"/>
</dbReference>
<evidence type="ECO:0000313" key="9">
    <source>
        <dbReference type="EMBL" id="KAA1380603.1"/>
    </source>
</evidence>
<dbReference type="SUPFAM" id="SSF161098">
    <property type="entry name" value="MetI-like"/>
    <property type="match status" value="1"/>
</dbReference>
<sequence>MSMATYLLRRLGIAVATLLALSFLVFSALEALPGDLASRILGRGATPRAVAELNAQLGLDQPFLSRYFSWLGNFLQGDFGTLVGKGSNSSATVSGLLANQGVNSLLLGGVTLLLLVPIVLVVGSVTAVRAGGVTDSVISGLSFVFLSVPEFVVGTVLIYLLSVRLDLLPPLSLLGQGESPITQPEVLVLPVLTLLLGLVAFAGRFLRASMIDVLTSEFVQSARLNGTPERRIVWKIALRSALVPTVQIIAMLVPYLVGGLIIVETVFSYPGIGSQFSAGVLSGEIRLVQAVAVLSAAMTVFANLGADLLVMFLVPKLRPGASR</sequence>
<feature type="transmembrane region" description="Helical" evidence="7">
    <location>
        <begin position="241"/>
        <end position="267"/>
    </location>
</feature>
<organism evidence="9 10">
    <name type="scientific">Aeromicrobium fastidiosum</name>
    <dbReference type="NCBI Taxonomy" id="52699"/>
    <lineage>
        <taxon>Bacteria</taxon>
        <taxon>Bacillati</taxon>
        <taxon>Actinomycetota</taxon>
        <taxon>Actinomycetes</taxon>
        <taxon>Propionibacteriales</taxon>
        <taxon>Nocardioidaceae</taxon>
        <taxon>Aeromicrobium</taxon>
    </lineage>
</organism>
<name>A0A641ATN9_9ACTN</name>
<evidence type="ECO:0000256" key="7">
    <source>
        <dbReference type="RuleBase" id="RU363032"/>
    </source>
</evidence>
<evidence type="ECO:0000256" key="6">
    <source>
        <dbReference type="ARBA" id="ARBA00023136"/>
    </source>
</evidence>
<evidence type="ECO:0000256" key="3">
    <source>
        <dbReference type="ARBA" id="ARBA00022475"/>
    </source>
</evidence>
<dbReference type="GO" id="GO:0055085">
    <property type="term" value="P:transmembrane transport"/>
    <property type="evidence" value="ECO:0007669"/>
    <property type="project" value="InterPro"/>
</dbReference>
<keyword evidence="10" id="KW-1185">Reference proteome</keyword>
<comment type="similarity">
    <text evidence="7">Belongs to the binding-protein-dependent transport system permease family.</text>
</comment>
<evidence type="ECO:0000256" key="1">
    <source>
        <dbReference type="ARBA" id="ARBA00004651"/>
    </source>
</evidence>
<keyword evidence="3" id="KW-1003">Cell membrane</keyword>
<dbReference type="Pfam" id="PF00528">
    <property type="entry name" value="BPD_transp_1"/>
    <property type="match status" value="1"/>
</dbReference>
<dbReference type="EMBL" id="SDPP02000001">
    <property type="protein sequence ID" value="KAA1380603.1"/>
    <property type="molecule type" value="Genomic_DNA"/>
</dbReference>
<feature type="transmembrane region" description="Helical" evidence="7">
    <location>
        <begin position="140"/>
        <end position="161"/>
    </location>
</feature>
<evidence type="ECO:0000256" key="2">
    <source>
        <dbReference type="ARBA" id="ARBA00022448"/>
    </source>
</evidence>
<comment type="caution">
    <text evidence="9">The sequence shown here is derived from an EMBL/GenBank/DDBJ whole genome shotgun (WGS) entry which is preliminary data.</text>
</comment>
<reference evidence="9" key="1">
    <citation type="submission" date="2019-09" db="EMBL/GenBank/DDBJ databases">
        <authorList>
            <person name="Li J."/>
        </authorList>
    </citation>
    <scope>NUCLEOTIDE SEQUENCE [LARGE SCALE GENOMIC DNA]</scope>
    <source>
        <strain evidence="9">NRBC 14897</strain>
    </source>
</reference>
<dbReference type="Gene3D" id="1.10.3720.10">
    <property type="entry name" value="MetI-like"/>
    <property type="match status" value="1"/>
</dbReference>
<dbReference type="InterPro" id="IPR035906">
    <property type="entry name" value="MetI-like_sf"/>
</dbReference>
<dbReference type="InterPro" id="IPR000515">
    <property type="entry name" value="MetI-like"/>
</dbReference>
<dbReference type="PROSITE" id="PS50928">
    <property type="entry name" value="ABC_TM1"/>
    <property type="match status" value="1"/>
</dbReference>
<comment type="subcellular location">
    <subcellularLocation>
        <location evidence="1 7">Cell membrane</location>
        <topology evidence="1 7">Multi-pass membrane protein</topology>
    </subcellularLocation>
</comment>
<dbReference type="Proteomes" id="UP001515100">
    <property type="component" value="Unassembled WGS sequence"/>
</dbReference>
<dbReference type="AlphaFoldDB" id="A0A641ATN9"/>
<dbReference type="PANTHER" id="PTHR43163:SF6">
    <property type="entry name" value="DIPEPTIDE TRANSPORT SYSTEM PERMEASE PROTEIN DPPB-RELATED"/>
    <property type="match status" value="1"/>
</dbReference>
<dbReference type="PANTHER" id="PTHR43163">
    <property type="entry name" value="DIPEPTIDE TRANSPORT SYSTEM PERMEASE PROTEIN DPPB-RELATED"/>
    <property type="match status" value="1"/>
</dbReference>
<evidence type="ECO:0000313" key="10">
    <source>
        <dbReference type="Proteomes" id="UP001515100"/>
    </source>
</evidence>
<feature type="domain" description="ABC transmembrane type-1" evidence="8">
    <location>
        <begin position="101"/>
        <end position="306"/>
    </location>
</feature>
<protein>
    <submittedName>
        <fullName evidence="9">ABC transporter permease</fullName>
    </submittedName>
</protein>
<dbReference type="CDD" id="cd06261">
    <property type="entry name" value="TM_PBP2"/>
    <property type="match status" value="1"/>
</dbReference>
<keyword evidence="6 7" id="KW-0472">Membrane</keyword>
<feature type="transmembrane region" description="Helical" evidence="7">
    <location>
        <begin position="181"/>
        <end position="202"/>
    </location>
</feature>
<feature type="transmembrane region" description="Helical" evidence="7">
    <location>
        <begin position="287"/>
        <end position="314"/>
    </location>
</feature>
<keyword evidence="5 7" id="KW-1133">Transmembrane helix</keyword>
<gene>
    <name evidence="9" type="ORF">ESP62_005355</name>
</gene>
<keyword evidence="2 7" id="KW-0813">Transport</keyword>
<evidence type="ECO:0000259" key="8">
    <source>
        <dbReference type="PROSITE" id="PS50928"/>
    </source>
</evidence>
<evidence type="ECO:0000256" key="4">
    <source>
        <dbReference type="ARBA" id="ARBA00022692"/>
    </source>
</evidence>
<dbReference type="InterPro" id="IPR045621">
    <property type="entry name" value="BPD_transp_1_N"/>
</dbReference>
<dbReference type="GO" id="GO:0005886">
    <property type="term" value="C:plasma membrane"/>
    <property type="evidence" value="ECO:0007669"/>
    <property type="project" value="UniProtKB-SubCell"/>
</dbReference>
<keyword evidence="4 7" id="KW-0812">Transmembrane</keyword>
<feature type="transmembrane region" description="Helical" evidence="7">
    <location>
        <begin position="105"/>
        <end position="128"/>
    </location>
</feature>
<accession>A0A641ATN9</accession>
<proteinExistence type="inferred from homology"/>